<keyword evidence="6 8" id="KW-1133">Transmembrane helix</keyword>
<feature type="transmembrane region" description="Helical" evidence="8">
    <location>
        <begin position="332"/>
        <end position="356"/>
    </location>
</feature>
<feature type="domain" description="ABC transmembrane type-1" evidence="10">
    <location>
        <begin position="88"/>
        <end position="299"/>
    </location>
</feature>
<keyword evidence="12" id="KW-1185">Reference proteome</keyword>
<feature type="transmembrane region" description="Helical" evidence="8">
    <location>
        <begin position="176"/>
        <end position="195"/>
    </location>
</feature>
<evidence type="ECO:0000256" key="2">
    <source>
        <dbReference type="ARBA" id="ARBA00022448"/>
    </source>
</evidence>
<sequence length="587" mass="62157">MHTTGSVASEKHSRADTDDPRPAPRPRVGLVDRRPAQSAARRSAALVLVAVLALLCLPPVYYVIDAALSGGGSGLRQMLADRSLGRTVQITVTLALGSVVISTVLGIVLAWGAQGLSRRHRWLGHIPLVPLVMPALAAVTGFGYLLNPSIGFGNLLLRKIMFWSDAESGPLDVNTVPFILIVTATLLTSFVYLFVRSALAQLDQGVYDAAAASGASPARAFFSVVLPLLRPAIVYSSLTVMLLALGQFAVPLFLGRQENLNVLSTAMFVSMSSSPPDIPLAAAYGLPIIVAGIVFLVVQRVVLRDQDRYASTGTKGAARSLNKSGWFSHAALVVYGLVAVAAPILSVAIVAFQPFWSKNIVIGDFTLDNFRSVFANPKLVDAIGNTLVYSLSATAIVVPLGYLCAKVLYRRRQQRIIANLVDVLVSMSLGIPAVIFGVGFLLAFTHGPLNLYGRGAGLVAVYVVVILPFVTRLALVGMLNLGDNLIEAGAASGGTLWRRTLTLELPMLRPALGNAVAICLVLTAQEFGASILVRSSRTQVMSTVLYDQFANGSNSQVAVMAFLMCAITGAGVLLALLLGRRSSPKES</sequence>
<comment type="similarity">
    <text evidence="8">Belongs to the binding-protein-dependent transport system permease family.</text>
</comment>
<keyword evidence="2 8" id="KW-0813">Transport</keyword>
<evidence type="ECO:0000313" key="11">
    <source>
        <dbReference type="EMBL" id="GAA1826623.1"/>
    </source>
</evidence>
<feature type="transmembrane region" description="Helical" evidence="8">
    <location>
        <begin position="421"/>
        <end position="444"/>
    </location>
</feature>
<gene>
    <name evidence="11" type="ORF">GCM10009836_00260</name>
</gene>
<dbReference type="InterPro" id="IPR000515">
    <property type="entry name" value="MetI-like"/>
</dbReference>
<organism evidence="11 12">
    <name type="scientific">Pseudonocardia ailaonensis</name>
    <dbReference type="NCBI Taxonomy" id="367279"/>
    <lineage>
        <taxon>Bacteria</taxon>
        <taxon>Bacillati</taxon>
        <taxon>Actinomycetota</taxon>
        <taxon>Actinomycetes</taxon>
        <taxon>Pseudonocardiales</taxon>
        <taxon>Pseudonocardiaceae</taxon>
        <taxon>Pseudonocardia</taxon>
    </lineage>
</organism>
<comment type="subcellular location">
    <subcellularLocation>
        <location evidence="1">Cell inner membrane</location>
        <topology evidence="1">Multi-pass membrane protein</topology>
    </subcellularLocation>
    <subcellularLocation>
        <location evidence="8">Cell membrane</location>
        <topology evidence="8">Multi-pass membrane protein</topology>
    </subcellularLocation>
</comment>
<dbReference type="CDD" id="cd06261">
    <property type="entry name" value="TM_PBP2"/>
    <property type="match status" value="2"/>
</dbReference>
<feature type="transmembrane region" description="Helical" evidence="8">
    <location>
        <begin position="43"/>
        <end position="64"/>
    </location>
</feature>
<feature type="transmembrane region" description="Helical" evidence="8">
    <location>
        <begin position="278"/>
        <end position="298"/>
    </location>
</feature>
<dbReference type="InterPro" id="IPR035906">
    <property type="entry name" value="MetI-like_sf"/>
</dbReference>
<dbReference type="PANTHER" id="PTHR43357">
    <property type="entry name" value="INNER MEMBRANE ABC TRANSPORTER PERMEASE PROTEIN YDCV"/>
    <property type="match status" value="1"/>
</dbReference>
<feature type="compositionally biased region" description="Basic and acidic residues" evidence="9">
    <location>
        <begin position="9"/>
        <end position="22"/>
    </location>
</feature>
<feature type="domain" description="ABC transmembrane type-1" evidence="10">
    <location>
        <begin position="383"/>
        <end position="575"/>
    </location>
</feature>
<feature type="transmembrane region" description="Helical" evidence="8">
    <location>
        <begin position="232"/>
        <end position="254"/>
    </location>
</feature>
<feature type="region of interest" description="Disordered" evidence="9">
    <location>
        <begin position="1"/>
        <end position="34"/>
    </location>
</feature>
<evidence type="ECO:0000256" key="7">
    <source>
        <dbReference type="ARBA" id="ARBA00023136"/>
    </source>
</evidence>
<evidence type="ECO:0000256" key="3">
    <source>
        <dbReference type="ARBA" id="ARBA00022475"/>
    </source>
</evidence>
<comment type="caution">
    <text evidence="11">The sequence shown here is derived from an EMBL/GenBank/DDBJ whole genome shotgun (WGS) entry which is preliminary data.</text>
</comment>
<dbReference type="SUPFAM" id="SSF161098">
    <property type="entry name" value="MetI-like"/>
    <property type="match status" value="2"/>
</dbReference>
<dbReference type="Gene3D" id="1.10.3720.10">
    <property type="entry name" value="MetI-like"/>
    <property type="match status" value="2"/>
</dbReference>
<dbReference type="PANTHER" id="PTHR43357:SF4">
    <property type="entry name" value="INNER MEMBRANE ABC TRANSPORTER PERMEASE PROTEIN YDCV"/>
    <property type="match status" value="1"/>
</dbReference>
<evidence type="ECO:0000256" key="8">
    <source>
        <dbReference type="RuleBase" id="RU363032"/>
    </source>
</evidence>
<feature type="transmembrane region" description="Helical" evidence="8">
    <location>
        <begin position="557"/>
        <end position="578"/>
    </location>
</feature>
<dbReference type="Pfam" id="PF00528">
    <property type="entry name" value="BPD_transp_1"/>
    <property type="match status" value="2"/>
</dbReference>
<feature type="transmembrane region" description="Helical" evidence="8">
    <location>
        <begin position="387"/>
        <end position="409"/>
    </location>
</feature>
<keyword evidence="3" id="KW-1003">Cell membrane</keyword>
<evidence type="ECO:0000256" key="9">
    <source>
        <dbReference type="SAM" id="MobiDB-lite"/>
    </source>
</evidence>
<reference evidence="11 12" key="1">
    <citation type="journal article" date="2019" name="Int. J. Syst. Evol. Microbiol.">
        <title>The Global Catalogue of Microorganisms (GCM) 10K type strain sequencing project: providing services to taxonomists for standard genome sequencing and annotation.</title>
        <authorList>
            <consortium name="The Broad Institute Genomics Platform"/>
            <consortium name="The Broad Institute Genome Sequencing Center for Infectious Disease"/>
            <person name="Wu L."/>
            <person name="Ma J."/>
        </authorList>
    </citation>
    <scope>NUCLEOTIDE SEQUENCE [LARGE SCALE GENOMIC DNA]</scope>
    <source>
        <strain evidence="11 12">JCM 16009</strain>
    </source>
</reference>
<accession>A0ABN2MI39</accession>
<protein>
    <submittedName>
        <fullName evidence="11">Iron ABC transporter permease</fullName>
    </submittedName>
</protein>
<name>A0ABN2MI39_9PSEU</name>
<feature type="transmembrane region" description="Helical" evidence="8">
    <location>
        <begin position="511"/>
        <end position="533"/>
    </location>
</feature>
<evidence type="ECO:0000256" key="5">
    <source>
        <dbReference type="ARBA" id="ARBA00022692"/>
    </source>
</evidence>
<keyword evidence="7 8" id="KW-0472">Membrane</keyword>
<dbReference type="Proteomes" id="UP001500449">
    <property type="component" value="Unassembled WGS sequence"/>
</dbReference>
<evidence type="ECO:0000256" key="4">
    <source>
        <dbReference type="ARBA" id="ARBA00022519"/>
    </source>
</evidence>
<feature type="transmembrane region" description="Helical" evidence="8">
    <location>
        <begin position="84"/>
        <end position="110"/>
    </location>
</feature>
<evidence type="ECO:0000259" key="10">
    <source>
        <dbReference type="PROSITE" id="PS50928"/>
    </source>
</evidence>
<evidence type="ECO:0000256" key="1">
    <source>
        <dbReference type="ARBA" id="ARBA00004429"/>
    </source>
</evidence>
<keyword evidence="4" id="KW-0997">Cell inner membrane</keyword>
<feature type="transmembrane region" description="Helical" evidence="8">
    <location>
        <begin position="122"/>
        <end position="146"/>
    </location>
</feature>
<evidence type="ECO:0000256" key="6">
    <source>
        <dbReference type="ARBA" id="ARBA00022989"/>
    </source>
</evidence>
<dbReference type="PROSITE" id="PS50928">
    <property type="entry name" value="ABC_TM1"/>
    <property type="match status" value="2"/>
</dbReference>
<keyword evidence="5 8" id="KW-0812">Transmembrane</keyword>
<feature type="transmembrane region" description="Helical" evidence="8">
    <location>
        <begin position="456"/>
        <end position="475"/>
    </location>
</feature>
<dbReference type="EMBL" id="BAAAQK010000001">
    <property type="protein sequence ID" value="GAA1826623.1"/>
    <property type="molecule type" value="Genomic_DNA"/>
</dbReference>
<proteinExistence type="inferred from homology"/>
<evidence type="ECO:0000313" key="12">
    <source>
        <dbReference type="Proteomes" id="UP001500449"/>
    </source>
</evidence>